<dbReference type="SUPFAM" id="SSF54786">
    <property type="entry name" value="YcfA/nrd intein domain"/>
    <property type="match status" value="1"/>
</dbReference>
<feature type="region of interest" description="Disordered" evidence="1">
    <location>
        <begin position="95"/>
        <end position="119"/>
    </location>
</feature>
<dbReference type="Gene3D" id="3.30.920.30">
    <property type="entry name" value="Hypothetical protein"/>
    <property type="match status" value="1"/>
</dbReference>
<keyword evidence="3" id="KW-1185">Reference proteome</keyword>
<sequence>MDSRDLIGELERDGWVWHSTTGSDRHFKHPTKPGKVSSCETFEAAIASGREALSGHLAVMRAEGDPLPPARSLADLCADPEAMAMMEGGLIQIIAPDPAPGTRRPDDRRGAPAPDRRGG</sequence>
<name>A0AA37HGP6_9HYPH</name>
<evidence type="ECO:0000313" key="3">
    <source>
        <dbReference type="Proteomes" id="UP001055286"/>
    </source>
</evidence>
<dbReference type="AlphaFoldDB" id="A0AA37HGP6"/>
<comment type="caution">
    <text evidence="2">The sequence shown here is derived from an EMBL/GenBank/DDBJ whole genome shotgun (WGS) entry which is preliminary data.</text>
</comment>
<evidence type="ECO:0000256" key="1">
    <source>
        <dbReference type="SAM" id="MobiDB-lite"/>
    </source>
</evidence>
<dbReference type="SUPFAM" id="SSF143100">
    <property type="entry name" value="TTHA1013/TTHA0281-like"/>
    <property type="match status" value="1"/>
</dbReference>
<dbReference type="Proteomes" id="UP001055286">
    <property type="component" value="Unassembled WGS sequence"/>
</dbReference>
<dbReference type="InterPro" id="IPR035069">
    <property type="entry name" value="TTHA1013/TTHA0281-like"/>
</dbReference>
<evidence type="ECO:0008006" key="4">
    <source>
        <dbReference type="Google" id="ProtNLM"/>
    </source>
</evidence>
<accession>A0AA37HGP6</accession>
<dbReference type="InterPro" id="IPR038570">
    <property type="entry name" value="HicA_sf"/>
</dbReference>
<dbReference type="EMBL" id="BPQJ01000043">
    <property type="protein sequence ID" value="GJD65600.1"/>
    <property type="molecule type" value="Genomic_DNA"/>
</dbReference>
<gene>
    <name evidence="2" type="ORF">MPEAHAMD_5795</name>
</gene>
<proteinExistence type="predicted"/>
<organism evidence="2 3">
    <name type="scientific">Methylobacterium frigidaeris</name>
    <dbReference type="NCBI Taxonomy" id="2038277"/>
    <lineage>
        <taxon>Bacteria</taxon>
        <taxon>Pseudomonadati</taxon>
        <taxon>Pseudomonadota</taxon>
        <taxon>Alphaproteobacteria</taxon>
        <taxon>Hyphomicrobiales</taxon>
        <taxon>Methylobacteriaceae</taxon>
        <taxon>Methylobacterium</taxon>
    </lineage>
</organism>
<reference evidence="2" key="2">
    <citation type="submission" date="2021-08" db="EMBL/GenBank/DDBJ databases">
        <authorList>
            <person name="Tani A."/>
            <person name="Ola A."/>
            <person name="Ogura Y."/>
            <person name="Katsura K."/>
            <person name="Hayashi T."/>
        </authorList>
    </citation>
    <scope>NUCLEOTIDE SEQUENCE</scope>
    <source>
        <strain evidence="2">JCM 32048</strain>
    </source>
</reference>
<dbReference type="RefSeq" id="WP_238193003.1">
    <property type="nucleotide sequence ID" value="NZ_BPQJ01000043.1"/>
</dbReference>
<reference evidence="2" key="1">
    <citation type="journal article" date="2016" name="Front. Microbiol.">
        <title>Genome Sequence of the Piezophilic, Mesophilic Sulfate-Reducing Bacterium Desulfovibrio indicus J2T.</title>
        <authorList>
            <person name="Cao J."/>
            <person name="Maignien L."/>
            <person name="Shao Z."/>
            <person name="Alain K."/>
            <person name="Jebbar M."/>
        </authorList>
    </citation>
    <scope>NUCLEOTIDE SEQUENCE</scope>
    <source>
        <strain evidence="2">JCM 32048</strain>
    </source>
</reference>
<feature type="compositionally biased region" description="Basic and acidic residues" evidence="1">
    <location>
        <begin position="103"/>
        <end position="119"/>
    </location>
</feature>
<protein>
    <recommendedName>
        <fullName evidence="4">HicB family protein</fullName>
    </recommendedName>
</protein>
<evidence type="ECO:0000313" key="2">
    <source>
        <dbReference type="EMBL" id="GJD65600.1"/>
    </source>
</evidence>